<dbReference type="EMBL" id="NDXW01000009">
    <property type="protein sequence ID" value="RDH41431.1"/>
    <property type="molecule type" value="Genomic_DNA"/>
</dbReference>
<reference evidence="2 3" key="1">
    <citation type="submission" date="2017-04" db="EMBL/GenBank/DDBJ databases">
        <title>Draft genome sequence of Zooshikella ganghwensis VG4 isolated from Red Sea sediments.</title>
        <authorList>
            <person name="Rehman Z."/>
            <person name="Alam I."/>
            <person name="Kamau A."/>
            <person name="Bajic V."/>
            <person name="Leiknes T."/>
        </authorList>
    </citation>
    <scope>NUCLEOTIDE SEQUENCE [LARGE SCALE GENOMIC DNA]</scope>
    <source>
        <strain evidence="2 3">VG4</strain>
    </source>
</reference>
<evidence type="ECO:0000313" key="3">
    <source>
        <dbReference type="Proteomes" id="UP000257039"/>
    </source>
</evidence>
<dbReference type="Proteomes" id="UP000257039">
    <property type="component" value="Unassembled WGS sequence"/>
</dbReference>
<dbReference type="RefSeq" id="WP_094789883.1">
    <property type="nucleotide sequence ID" value="NZ_NDXW01000009.1"/>
</dbReference>
<proteinExistence type="predicted"/>
<keyword evidence="3" id="KW-1185">Reference proteome</keyword>
<protein>
    <submittedName>
        <fullName evidence="2">Uncharacterized protein</fullName>
    </submittedName>
</protein>
<evidence type="ECO:0000256" key="1">
    <source>
        <dbReference type="SAM" id="Phobius"/>
    </source>
</evidence>
<name>A0A4V1IMU3_9GAMM</name>
<evidence type="ECO:0000313" key="2">
    <source>
        <dbReference type="EMBL" id="RDH41431.1"/>
    </source>
</evidence>
<feature type="transmembrane region" description="Helical" evidence="1">
    <location>
        <begin position="205"/>
        <end position="223"/>
    </location>
</feature>
<sequence length="351" mass="38900">MQQKIHKNIYQKVRNYLLNNPGLVINFQQGEQKVQTFEVDRLISSLKTDKSFDGFEFDNFRKVYQDLTSKYAKEIEKLERYSDNFLNESVNITSVKDSEKLVDDILNSELVNHGVDWRRFYAGKKEEQSSVDSYLSKFNLPFKASDILDGKALIKLSQQGSTSAEVISGRQADHISGYHGDQIKSFCLTRADHYHQIKDAANSGSFFNTIGTMLSSGIFSFGIRGGKATAHALKSGATAVHAIVAGIAALGGLEAVGVIVTAMFVVLWVVALIFSRASILTAFINRTNSAILLDEIYIEHGETPIIPAATNYEFPDHRISAPEEQSIDIQGASTMVFIGYYFQKGDIGLLG</sequence>
<feature type="transmembrane region" description="Helical" evidence="1">
    <location>
        <begin position="235"/>
        <end position="253"/>
    </location>
</feature>
<accession>A0A4V1IMU3</accession>
<feature type="transmembrane region" description="Helical" evidence="1">
    <location>
        <begin position="259"/>
        <end position="284"/>
    </location>
</feature>
<organism evidence="2 3">
    <name type="scientific">Zooshikella ganghwensis</name>
    <dbReference type="NCBI Taxonomy" id="202772"/>
    <lineage>
        <taxon>Bacteria</taxon>
        <taxon>Pseudomonadati</taxon>
        <taxon>Pseudomonadota</taxon>
        <taxon>Gammaproteobacteria</taxon>
        <taxon>Oceanospirillales</taxon>
        <taxon>Zooshikellaceae</taxon>
        <taxon>Zooshikella</taxon>
    </lineage>
</organism>
<comment type="caution">
    <text evidence="2">The sequence shown here is derived from an EMBL/GenBank/DDBJ whole genome shotgun (WGS) entry which is preliminary data.</text>
</comment>
<dbReference type="AlphaFoldDB" id="A0A4V1IMU3"/>
<keyword evidence="1" id="KW-0812">Transmembrane</keyword>
<gene>
    <name evidence="2" type="ORF">B9G39_28655</name>
</gene>
<keyword evidence="1" id="KW-1133">Transmembrane helix</keyword>
<keyword evidence="1" id="KW-0472">Membrane</keyword>